<protein>
    <recommendedName>
        <fullName evidence="2">Serine-threonine/tyrosine-protein kinase catalytic domain-containing protein</fullName>
    </recommendedName>
</protein>
<dbReference type="SUPFAM" id="SSF56112">
    <property type="entry name" value="Protein kinase-like (PK-like)"/>
    <property type="match status" value="1"/>
</dbReference>
<gene>
    <name evidence="3" type="ORF">BYL167_LOCUS66645</name>
    <name evidence="4" type="ORF">GIL414_LOCUS76055</name>
</gene>
<evidence type="ECO:0000313" key="5">
    <source>
        <dbReference type="Proteomes" id="UP000681967"/>
    </source>
</evidence>
<dbReference type="PROSITE" id="PS00107">
    <property type="entry name" value="PROTEIN_KINASE_ATP"/>
    <property type="match status" value="1"/>
</dbReference>
<accession>A0A8S3FCW0</accession>
<dbReference type="GO" id="GO:0005524">
    <property type="term" value="F:ATP binding"/>
    <property type="evidence" value="ECO:0007669"/>
    <property type="project" value="UniProtKB-UniRule"/>
</dbReference>
<evidence type="ECO:0000259" key="2">
    <source>
        <dbReference type="Pfam" id="PF07714"/>
    </source>
</evidence>
<dbReference type="Pfam" id="PF07714">
    <property type="entry name" value="PK_Tyr_Ser-Thr"/>
    <property type="match status" value="1"/>
</dbReference>
<name>A0A8S3FCW0_9BILA</name>
<dbReference type="InterPro" id="IPR017441">
    <property type="entry name" value="Protein_kinase_ATP_BS"/>
</dbReference>
<evidence type="ECO:0000313" key="4">
    <source>
        <dbReference type="EMBL" id="CAF5199462.1"/>
    </source>
</evidence>
<dbReference type="Proteomes" id="UP000681967">
    <property type="component" value="Unassembled WGS sequence"/>
</dbReference>
<organism evidence="3 5">
    <name type="scientific">Rotaria magnacalcarata</name>
    <dbReference type="NCBI Taxonomy" id="392030"/>
    <lineage>
        <taxon>Eukaryota</taxon>
        <taxon>Metazoa</taxon>
        <taxon>Spiralia</taxon>
        <taxon>Gnathifera</taxon>
        <taxon>Rotifera</taxon>
        <taxon>Eurotatoria</taxon>
        <taxon>Bdelloidea</taxon>
        <taxon>Philodinida</taxon>
        <taxon>Philodinidae</taxon>
        <taxon>Rotaria</taxon>
    </lineage>
</organism>
<dbReference type="EMBL" id="CAJOBJ010344473">
    <property type="protein sequence ID" value="CAF5199462.1"/>
    <property type="molecule type" value="Genomic_DNA"/>
</dbReference>
<sequence>TLTLSFSSLSDANEVAILIDGYCMLVNRSAHSLWRYMMDDQYSSALSPPAFLAPHPSDNTLSQVDGDDGDSNGDYADVLSSDYHIDRKQIHMIESLGNGQFGEVYRGMLKTAQQLEINIAIKTCKMQDSETTEAFLEEACQCNAKIRSSTYYQIDWRLYGTSCFAYYGISKIRRG</sequence>
<dbReference type="GO" id="GO:0004672">
    <property type="term" value="F:protein kinase activity"/>
    <property type="evidence" value="ECO:0007669"/>
    <property type="project" value="InterPro"/>
</dbReference>
<feature type="binding site" evidence="1">
    <location>
        <position position="122"/>
    </location>
    <ligand>
        <name>ATP</name>
        <dbReference type="ChEBI" id="CHEBI:30616"/>
    </ligand>
</feature>
<evidence type="ECO:0000313" key="3">
    <source>
        <dbReference type="EMBL" id="CAF5118059.1"/>
    </source>
</evidence>
<dbReference type="Proteomes" id="UP000681720">
    <property type="component" value="Unassembled WGS sequence"/>
</dbReference>
<evidence type="ECO:0000256" key="1">
    <source>
        <dbReference type="PROSITE-ProRule" id="PRU10141"/>
    </source>
</evidence>
<dbReference type="InterPro" id="IPR001245">
    <property type="entry name" value="Ser-Thr/Tyr_kinase_cat_dom"/>
</dbReference>
<reference evidence="3" key="1">
    <citation type="submission" date="2021-02" db="EMBL/GenBank/DDBJ databases">
        <authorList>
            <person name="Nowell W R."/>
        </authorList>
    </citation>
    <scope>NUCLEOTIDE SEQUENCE</scope>
</reference>
<dbReference type="InterPro" id="IPR011009">
    <property type="entry name" value="Kinase-like_dom_sf"/>
</dbReference>
<feature type="domain" description="Serine-threonine/tyrosine-protein kinase catalytic" evidence="2">
    <location>
        <begin position="90"/>
        <end position="140"/>
    </location>
</feature>
<keyword evidence="1" id="KW-0547">Nucleotide-binding</keyword>
<dbReference type="InterPro" id="IPR011993">
    <property type="entry name" value="PH-like_dom_sf"/>
</dbReference>
<comment type="caution">
    <text evidence="3">The sequence shown here is derived from an EMBL/GenBank/DDBJ whole genome shotgun (WGS) entry which is preliminary data.</text>
</comment>
<feature type="non-terminal residue" evidence="3">
    <location>
        <position position="1"/>
    </location>
</feature>
<dbReference type="AlphaFoldDB" id="A0A8S3FCW0"/>
<dbReference type="Gene3D" id="3.30.200.20">
    <property type="entry name" value="Phosphorylase Kinase, domain 1"/>
    <property type="match status" value="1"/>
</dbReference>
<dbReference type="EMBL" id="CAJOBH010243734">
    <property type="protein sequence ID" value="CAF5118059.1"/>
    <property type="molecule type" value="Genomic_DNA"/>
</dbReference>
<keyword evidence="1" id="KW-0067">ATP-binding</keyword>
<dbReference type="Gene3D" id="2.30.29.30">
    <property type="entry name" value="Pleckstrin-homology domain (PH domain)/Phosphotyrosine-binding domain (PTB)"/>
    <property type="match status" value="1"/>
</dbReference>
<proteinExistence type="predicted"/>